<dbReference type="PANTHER" id="PTHR12652">
    <property type="entry name" value="PEROXISOMAL BIOGENESIS FACTOR 11"/>
    <property type="match status" value="1"/>
</dbReference>
<dbReference type="GO" id="GO:0042802">
    <property type="term" value="F:identical protein binding"/>
    <property type="evidence" value="ECO:0007669"/>
    <property type="project" value="UniProtKB-ARBA"/>
</dbReference>
<evidence type="ECO:0000256" key="3">
    <source>
        <dbReference type="ARBA" id="ARBA00008194"/>
    </source>
</evidence>
<keyword evidence="5" id="KW-0962">Peroxisome biogenesis</keyword>
<dbReference type="GO" id="GO:0044375">
    <property type="term" value="P:regulation of peroxisome size"/>
    <property type="evidence" value="ECO:0007669"/>
    <property type="project" value="UniProtKB-ARBA"/>
</dbReference>
<comment type="subcellular location">
    <subcellularLocation>
        <location evidence="2">Peroxisome membrane</location>
        <topology evidence="2">Multi-pass membrane protein</topology>
    </subcellularLocation>
</comment>
<sequence>MSTLDATRAELALVILYLNKPKAREKICKAIQYGLKFWSDGQPGTAQNVDKSTSLARKVFHLFKVG</sequence>
<reference evidence="8" key="1">
    <citation type="journal article" date="2007" name="PLoS ONE">
        <title>The first genome sequence of an elite grapevine cultivar (Pinot noir Vitis vinifera L.): coping with a highly heterozygous genome.</title>
        <authorList>
            <person name="Velasco R."/>
            <person name="Zharkikh A."/>
            <person name="Troggio M."/>
            <person name="Cartwright D.A."/>
            <person name="Cestaro A."/>
            <person name="Pruss D."/>
            <person name="Pindo M."/>
            <person name="FitzGerald L.M."/>
            <person name="Vezzulli S."/>
            <person name="Reid J."/>
            <person name="Malacarne G."/>
            <person name="Iliev D."/>
            <person name="Coppola G."/>
            <person name="Wardell B."/>
            <person name="Micheletti D."/>
            <person name="Macalma T."/>
            <person name="Facci M."/>
            <person name="Mitchell J.T."/>
            <person name="Perazzolli M."/>
            <person name="Eldredge G."/>
            <person name="Gatto P."/>
            <person name="Oyzerski R."/>
            <person name="Moretto M."/>
            <person name="Gutin N."/>
            <person name="Stefanini M."/>
            <person name="Chen Y."/>
            <person name="Segala C."/>
            <person name="Davenport C."/>
            <person name="Dematte L."/>
            <person name="Mraz A."/>
            <person name="Battilana J."/>
            <person name="Stormo K."/>
            <person name="Costa F."/>
            <person name="Tao Q."/>
            <person name="Si-Ammour A."/>
            <person name="Harkins T."/>
            <person name="Lackey A."/>
            <person name="Perbost C."/>
            <person name="Taillon B."/>
            <person name="Stella A."/>
            <person name="Solovyev V."/>
            <person name="Fawcett J.A."/>
            <person name="Sterck L."/>
            <person name="Vandepoele K."/>
            <person name="Grando S.M."/>
            <person name="Toppo S."/>
            <person name="Moser C."/>
            <person name="Lanchbury J."/>
            <person name="Bogden R."/>
            <person name="Skolnick M."/>
            <person name="Sgaramella V."/>
            <person name="Bhatnagar S.K."/>
            <person name="Fontana P."/>
            <person name="Gutin A."/>
            <person name="Van de Peer Y."/>
            <person name="Salamini F."/>
            <person name="Viola R."/>
        </authorList>
    </citation>
    <scope>NUCLEOTIDE SEQUENCE</scope>
</reference>
<gene>
    <name evidence="8" type="ORF">VITISV_011857</name>
</gene>
<comment type="subunit">
    <text evidence="4">Homooligomer. Interacts with ARC5 and FIS1B on peroxisomes.</text>
</comment>
<dbReference type="GO" id="GO:0016559">
    <property type="term" value="P:peroxisome fission"/>
    <property type="evidence" value="ECO:0007669"/>
    <property type="project" value="InterPro"/>
</dbReference>
<evidence type="ECO:0000256" key="2">
    <source>
        <dbReference type="ARBA" id="ARBA00004585"/>
    </source>
</evidence>
<dbReference type="ExpressionAtlas" id="A5C6K6">
    <property type="expression patterns" value="baseline and differential"/>
</dbReference>
<keyword evidence="7" id="KW-0576">Peroxisome</keyword>
<dbReference type="InterPro" id="IPR008733">
    <property type="entry name" value="PEX11"/>
</dbReference>
<evidence type="ECO:0000256" key="6">
    <source>
        <dbReference type="ARBA" id="ARBA00023136"/>
    </source>
</evidence>
<evidence type="ECO:0000256" key="4">
    <source>
        <dbReference type="ARBA" id="ARBA00011340"/>
    </source>
</evidence>
<dbReference type="PANTHER" id="PTHR12652:SF10">
    <property type="entry name" value="PEROXISOMAL MEMBRANE PROTEIN 11C-RELATED"/>
    <property type="match status" value="1"/>
</dbReference>
<keyword evidence="6" id="KW-0472">Membrane</keyword>
<comment type="function">
    <text evidence="1">Involved in peroxisomal proliferation. Promotes peroxisomal duplication, aggregation or elongation without fission.</text>
</comment>
<evidence type="ECO:0000256" key="7">
    <source>
        <dbReference type="ARBA" id="ARBA00023140"/>
    </source>
</evidence>
<dbReference type="OrthoDB" id="411017at2759"/>
<dbReference type="Pfam" id="PF05648">
    <property type="entry name" value="PEX11"/>
    <property type="match status" value="1"/>
</dbReference>
<accession>A5C6K6</accession>
<dbReference type="GO" id="GO:0005778">
    <property type="term" value="C:peroxisomal membrane"/>
    <property type="evidence" value="ECO:0007669"/>
    <property type="project" value="UniProtKB-SubCell"/>
</dbReference>
<protein>
    <recommendedName>
        <fullName evidence="9">Peroxisomal membrane protein PEX16</fullName>
    </recommendedName>
</protein>
<dbReference type="AlphaFoldDB" id="A5C6K6"/>
<evidence type="ECO:0000256" key="1">
    <source>
        <dbReference type="ARBA" id="ARBA00002503"/>
    </source>
</evidence>
<name>A5C6K6_VITVI</name>
<evidence type="ECO:0000256" key="5">
    <source>
        <dbReference type="ARBA" id="ARBA00022593"/>
    </source>
</evidence>
<evidence type="ECO:0008006" key="9">
    <source>
        <dbReference type="Google" id="ProtNLM"/>
    </source>
</evidence>
<organism evidence="8">
    <name type="scientific">Vitis vinifera</name>
    <name type="common">Grape</name>
    <dbReference type="NCBI Taxonomy" id="29760"/>
    <lineage>
        <taxon>Eukaryota</taxon>
        <taxon>Viridiplantae</taxon>
        <taxon>Streptophyta</taxon>
        <taxon>Embryophyta</taxon>
        <taxon>Tracheophyta</taxon>
        <taxon>Spermatophyta</taxon>
        <taxon>Magnoliopsida</taxon>
        <taxon>eudicotyledons</taxon>
        <taxon>Gunneridae</taxon>
        <taxon>Pentapetalae</taxon>
        <taxon>rosids</taxon>
        <taxon>Vitales</taxon>
        <taxon>Vitaceae</taxon>
        <taxon>Viteae</taxon>
        <taxon>Vitis</taxon>
    </lineage>
</organism>
<dbReference type="EMBL" id="AM484059">
    <property type="protein sequence ID" value="CAN68709.1"/>
    <property type="molecule type" value="Genomic_DNA"/>
</dbReference>
<comment type="similarity">
    <text evidence="3">Belongs to the peroxin-11 family.</text>
</comment>
<proteinExistence type="inferred from homology"/>
<evidence type="ECO:0000313" key="8">
    <source>
        <dbReference type="EMBL" id="CAN68709.1"/>
    </source>
</evidence>